<keyword evidence="2" id="KW-0472">Membrane</keyword>
<feature type="coiled-coil region" evidence="1">
    <location>
        <begin position="117"/>
        <end position="144"/>
    </location>
</feature>
<dbReference type="RefSeq" id="WP_231063570.1">
    <property type="nucleotide sequence ID" value="NZ_JAJNOR010000011.1"/>
</dbReference>
<evidence type="ECO:0000256" key="2">
    <source>
        <dbReference type="SAM" id="Phobius"/>
    </source>
</evidence>
<dbReference type="Proteomes" id="UP001299265">
    <property type="component" value="Unassembled WGS sequence"/>
</dbReference>
<evidence type="ECO:0000313" key="4">
    <source>
        <dbReference type="Proteomes" id="UP001299265"/>
    </source>
</evidence>
<dbReference type="Gene3D" id="2.40.420.20">
    <property type="match status" value="1"/>
</dbReference>
<dbReference type="GO" id="GO:0015562">
    <property type="term" value="F:efflux transmembrane transporter activity"/>
    <property type="evidence" value="ECO:0007669"/>
    <property type="project" value="TreeGrafter"/>
</dbReference>
<gene>
    <name evidence="3" type="ORF">LQE92_14050</name>
</gene>
<keyword evidence="2" id="KW-0812">Transmembrane</keyword>
<name>A0AAP2RL64_9FIRM</name>
<accession>A0AAP2RL64</accession>
<evidence type="ECO:0000313" key="3">
    <source>
        <dbReference type="EMBL" id="MCD2493728.1"/>
    </source>
</evidence>
<keyword evidence="4" id="KW-1185">Reference proteome</keyword>
<keyword evidence="1" id="KW-0175">Coiled coil</keyword>
<dbReference type="PANTHER" id="PTHR30469">
    <property type="entry name" value="MULTIDRUG RESISTANCE PROTEIN MDTA"/>
    <property type="match status" value="1"/>
</dbReference>
<dbReference type="EMBL" id="JAJNOR010000011">
    <property type="protein sequence ID" value="MCD2493728.1"/>
    <property type="molecule type" value="Genomic_DNA"/>
</dbReference>
<dbReference type="PANTHER" id="PTHR30469:SF15">
    <property type="entry name" value="HLYD FAMILY OF SECRETION PROTEINS"/>
    <property type="match status" value="1"/>
</dbReference>
<feature type="transmembrane region" description="Helical" evidence="2">
    <location>
        <begin position="7"/>
        <end position="26"/>
    </location>
</feature>
<organism evidence="3 4">
    <name type="scientific">Lientehia hominis</name>
    <dbReference type="NCBI Taxonomy" id="2897778"/>
    <lineage>
        <taxon>Bacteria</taxon>
        <taxon>Bacillati</taxon>
        <taxon>Bacillota</taxon>
        <taxon>Clostridia</taxon>
        <taxon>Lachnospirales</taxon>
        <taxon>Lachnospiraceae</taxon>
        <taxon>Lientehia</taxon>
    </lineage>
</organism>
<evidence type="ECO:0000256" key="1">
    <source>
        <dbReference type="SAM" id="Coils"/>
    </source>
</evidence>
<sequence>MRNMKKWVIFGIVLLFLGAVGIGIYLGTPSIPEKKKEQEAAVQSVASITGYIEEVTAQSRYLGVLAPKDKVEVRLDEGRELSGLLVEVGAQVEQGTALASYDNSLLALDREQAVLDMEQGKLTLDGLENQMRTLQNNRKQAPDSEKGSYDLQILDVNTQIEQARYDMGLKEKEILRLDEKMKVTQIFSPCKGIVTEIGADERSLTIVSEGTYELTFYVGEGELKDFQTGTPVTVKERDGAVSCRGVVSRLETGAPEGNEAVAGGMKESSYPVHAVIENAAGFFPGQHVYVEPMRLGESPETSGRTVILLPEGYIVNGESNSYVWAADKDGKLEKRKVALGAYNDRYSAYEIKEGLSFTDYLAWPMDSLKEGQKAAFGA</sequence>
<protein>
    <submittedName>
        <fullName evidence="3">Uncharacterized protein</fullName>
    </submittedName>
</protein>
<dbReference type="AlphaFoldDB" id="A0AAP2RL64"/>
<comment type="caution">
    <text evidence="3">The sequence shown here is derived from an EMBL/GenBank/DDBJ whole genome shotgun (WGS) entry which is preliminary data.</text>
</comment>
<keyword evidence="2" id="KW-1133">Transmembrane helix</keyword>
<proteinExistence type="predicted"/>
<reference evidence="3 4" key="1">
    <citation type="submission" date="2021-11" db="EMBL/GenBank/DDBJ databases">
        <title>Lacrimispora sp. nov. NSJ-141 isolated from human feces.</title>
        <authorList>
            <person name="Abdugheni R."/>
        </authorList>
    </citation>
    <scope>NUCLEOTIDE SEQUENCE [LARGE SCALE GENOMIC DNA]</scope>
    <source>
        <strain evidence="3 4">NSJ-141</strain>
    </source>
</reference>
<dbReference type="GO" id="GO:1990281">
    <property type="term" value="C:efflux pump complex"/>
    <property type="evidence" value="ECO:0007669"/>
    <property type="project" value="TreeGrafter"/>
</dbReference>